<organism evidence="3 4">
    <name type="scientific">Marasmius tenuissimus</name>
    <dbReference type="NCBI Taxonomy" id="585030"/>
    <lineage>
        <taxon>Eukaryota</taxon>
        <taxon>Fungi</taxon>
        <taxon>Dikarya</taxon>
        <taxon>Basidiomycota</taxon>
        <taxon>Agaricomycotina</taxon>
        <taxon>Agaricomycetes</taxon>
        <taxon>Agaricomycetidae</taxon>
        <taxon>Agaricales</taxon>
        <taxon>Marasmiineae</taxon>
        <taxon>Marasmiaceae</taxon>
        <taxon>Marasmius</taxon>
    </lineage>
</organism>
<dbReference type="EMBL" id="JBBXMP010000306">
    <property type="protein sequence ID" value="KAL0058498.1"/>
    <property type="molecule type" value="Genomic_DNA"/>
</dbReference>
<keyword evidence="4" id="KW-1185">Reference proteome</keyword>
<accession>A0ABR2ZB21</accession>
<proteinExistence type="predicted"/>
<evidence type="ECO:0008006" key="5">
    <source>
        <dbReference type="Google" id="ProtNLM"/>
    </source>
</evidence>
<protein>
    <recommendedName>
        <fullName evidence="5">CxC1-like cysteine cluster associated with KDZ transposases domain-containing protein</fullName>
    </recommendedName>
</protein>
<dbReference type="InterPro" id="IPR040521">
    <property type="entry name" value="KDZ"/>
</dbReference>
<comment type="caution">
    <text evidence="3">The sequence shown here is derived from an EMBL/GenBank/DDBJ whole genome shotgun (WGS) entry which is preliminary data.</text>
</comment>
<evidence type="ECO:0000256" key="2">
    <source>
        <dbReference type="SAM" id="MobiDB-lite"/>
    </source>
</evidence>
<reference evidence="3 4" key="1">
    <citation type="submission" date="2024-05" db="EMBL/GenBank/DDBJ databases">
        <title>A draft genome resource for the thread blight pathogen Marasmius tenuissimus strain MS-2.</title>
        <authorList>
            <person name="Yulfo-Soto G.E."/>
            <person name="Baruah I.K."/>
            <person name="Amoako-Attah I."/>
            <person name="Bukari Y."/>
            <person name="Meinhardt L.W."/>
            <person name="Bailey B.A."/>
            <person name="Cohen S.P."/>
        </authorList>
    </citation>
    <scope>NUCLEOTIDE SEQUENCE [LARGE SCALE GENOMIC DNA]</scope>
    <source>
        <strain evidence="3 4">MS-2</strain>
    </source>
</reference>
<feature type="coiled-coil region" evidence="1">
    <location>
        <begin position="692"/>
        <end position="719"/>
    </location>
</feature>
<evidence type="ECO:0000313" key="3">
    <source>
        <dbReference type="EMBL" id="KAL0058498.1"/>
    </source>
</evidence>
<evidence type="ECO:0000313" key="4">
    <source>
        <dbReference type="Proteomes" id="UP001437256"/>
    </source>
</evidence>
<dbReference type="Proteomes" id="UP001437256">
    <property type="component" value="Unassembled WGS sequence"/>
</dbReference>
<sequence>MDGNNSLKMVDIDKRPGRARLDTRKLHHPRWLDATTVDVFKDEVSNSHKCTPVRPAPEPEPSNDSCNGPEFDSEGVAWLNVNEIEGLEKCLDTCVERWKAAAPEGNKKMYSFFSISGIFVSVCRHRHVLVVCDMRRSGELMKYPLAVVKALLDRYGKDIGLGYDIMCAFYTTLLRSSQLGQCVVACRLKGVVPAFHGHAHSRKCQVSWHPMYTKGVGLEDFEECECTFSESNNLAATTRLSTEFHRHQSLMEHFDFHDIDKHMTSGNFIYQNYRQALQRIAADTPLFNNLCEQYGVTEDDCERFLREETNHFSREYQEPPELAARLDYVEMLQRLSQQKTLSDDAHAKYRDKSQRLARKQLISLQTRSRTALDRYKATLDTLLDFENDNNFFRRWEPLDDEYQQTLTAMRGRNYGRALDKLERLVMQRLLELTKLNMSGVGYKQREKISQALRARAKAIQTALDAYNEAARLMDPPRPTLQWKDILDMATVADFDLLRDTELDLTHVPWAQPGHRECVRLYFGLKRSHEEITRLNVEISRLITFMIDEHADYHHAVTRARDENRPDIALELEYRKEVSTEVNGHIVICLLQTSELDGFCGTLLPAREEEHLCLRLQNKAEQRWLILRGLKGRERVEVVRKRAIARAEIYGRYSRKLRRRQDLVNNLEKTIRLRERGIADHQPGDPWYRTEQAERLEKWKKDAEEDLKMEREEARSLEEMVRRFAPRTTAGISTRPRRLPLPSPELLAVVQQKIALVYPNGR</sequence>
<dbReference type="PANTHER" id="PTHR33096:SF1">
    <property type="entry name" value="CXC1-LIKE CYSTEINE CLUSTER ASSOCIATED WITH KDZ TRANSPOSASES DOMAIN-CONTAINING PROTEIN"/>
    <property type="match status" value="1"/>
</dbReference>
<dbReference type="PANTHER" id="PTHR33096">
    <property type="entry name" value="CXC2 DOMAIN-CONTAINING PROTEIN"/>
    <property type="match status" value="1"/>
</dbReference>
<name>A0ABR2ZB21_9AGAR</name>
<gene>
    <name evidence="3" type="ORF">AAF712_014815</name>
</gene>
<dbReference type="Pfam" id="PF18758">
    <property type="entry name" value="KDZ"/>
    <property type="match status" value="1"/>
</dbReference>
<evidence type="ECO:0000256" key="1">
    <source>
        <dbReference type="SAM" id="Coils"/>
    </source>
</evidence>
<feature type="region of interest" description="Disordered" evidence="2">
    <location>
        <begin position="47"/>
        <end position="68"/>
    </location>
</feature>
<keyword evidence="1" id="KW-0175">Coiled coil</keyword>